<sequence>MAVHSAGRAERLTIMVQLQSHAGDALAGPHIAWYVYGLRSFLALVVLGACAWGAMALAYRCPGPAVVRYPVVALWVVLGVAAIVALLRVRAGVPLRGWPLGFLVATILLLGWWHTLKPSNDRNWAADVAQLLDPEQDGSRITLHNVRNFEWRTETDFTPRWETREYDLDKLVSADLVLSYWMGPAIAHTLVSFGFSDGKRVVFSIEIRKKQGQKFSAVGGFFKDFEATLVAADERDILRVRSNVRGETVYLYRLNIPPQALREVFLGYLERARELRREPAWYNTLTSNCTTIVFELARIIAPGLPLDYRLLLSGYFAEYAYDQGGLTPGFTYAQLHERGNIVARALAAGDAPDFSTLIRQGVPGDDPKVRP</sequence>
<keyword evidence="1" id="KW-0812">Transmembrane</keyword>
<dbReference type="Proteomes" id="UP000382577">
    <property type="component" value="Unassembled WGS sequence"/>
</dbReference>
<dbReference type="AlphaFoldDB" id="A0A5E4SA93"/>
<feature type="transmembrane region" description="Helical" evidence="1">
    <location>
        <begin position="71"/>
        <end position="89"/>
    </location>
</feature>
<keyword evidence="1" id="KW-0472">Membrane</keyword>
<organism evidence="3 4">
    <name type="scientific">Pandoraea fibrosis</name>
    <dbReference type="NCBI Taxonomy" id="1891094"/>
    <lineage>
        <taxon>Bacteria</taxon>
        <taxon>Pseudomonadati</taxon>
        <taxon>Pseudomonadota</taxon>
        <taxon>Betaproteobacteria</taxon>
        <taxon>Burkholderiales</taxon>
        <taxon>Burkholderiaceae</taxon>
        <taxon>Pandoraea</taxon>
    </lineage>
</organism>
<keyword evidence="1" id="KW-1133">Transmembrane helix</keyword>
<feature type="domain" description="Lnb N-terminal periplasmic" evidence="2">
    <location>
        <begin position="158"/>
        <end position="314"/>
    </location>
</feature>
<name>A0A5E4SA93_9BURK</name>
<evidence type="ECO:0000313" key="4">
    <source>
        <dbReference type="Proteomes" id="UP000382577"/>
    </source>
</evidence>
<feature type="transmembrane region" description="Helical" evidence="1">
    <location>
        <begin position="41"/>
        <end position="59"/>
    </location>
</feature>
<reference evidence="3 4" key="1">
    <citation type="submission" date="2019-08" db="EMBL/GenBank/DDBJ databases">
        <authorList>
            <person name="Peeters C."/>
        </authorList>
    </citation>
    <scope>NUCLEOTIDE SEQUENCE [LARGE SCALE GENOMIC DNA]</scope>
    <source>
        <strain evidence="3 4">LMG 31113</strain>
    </source>
</reference>
<dbReference type="EMBL" id="CABPRW010000001">
    <property type="protein sequence ID" value="VVD71732.1"/>
    <property type="molecule type" value="Genomic_DNA"/>
</dbReference>
<accession>A0A5E4SA93</accession>
<evidence type="ECO:0000256" key="1">
    <source>
        <dbReference type="SAM" id="Phobius"/>
    </source>
</evidence>
<evidence type="ECO:0000313" key="3">
    <source>
        <dbReference type="EMBL" id="VVD71732.1"/>
    </source>
</evidence>
<dbReference type="InterPro" id="IPR025178">
    <property type="entry name" value="Lnb_N"/>
</dbReference>
<feature type="transmembrane region" description="Helical" evidence="1">
    <location>
        <begin position="95"/>
        <end position="113"/>
    </location>
</feature>
<protein>
    <recommendedName>
        <fullName evidence="2">Lnb N-terminal periplasmic domain-containing protein</fullName>
    </recommendedName>
</protein>
<dbReference type="Pfam" id="PF13387">
    <property type="entry name" value="Lnb_N"/>
    <property type="match status" value="1"/>
</dbReference>
<gene>
    <name evidence="3" type="ORF">PFI31113_00643</name>
</gene>
<evidence type="ECO:0000259" key="2">
    <source>
        <dbReference type="Pfam" id="PF13387"/>
    </source>
</evidence>
<proteinExistence type="predicted"/>